<evidence type="ECO:0000256" key="6">
    <source>
        <dbReference type="ARBA" id="ARBA00023277"/>
    </source>
</evidence>
<dbReference type="GO" id="GO:0030600">
    <property type="term" value="F:feruloyl esterase activity"/>
    <property type="evidence" value="ECO:0007669"/>
    <property type="project" value="InterPro"/>
</dbReference>
<gene>
    <name evidence="9" type="ORF">FH972_022339</name>
</gene>
<feature type="signal peptide" evidence="8">
    <location>
        <begin position="1"/>
        <end position="23"/>
    </location>
</feature>
<keyword evidence="2" id="KW-0964">Secreted</keyword>
<dbReference type="AlphaFoldDB" id="A0A5N6KSJ0"/>
<name>A0A5N6KSJ0_9ROSI</name>
<evidence type="ECO:0000313" key="10">
    <source>
        <dbReference type="Proteomes" id="UP000327013"/>
    </source>
</evidence>
<dbReference type="SUPFAM" id="SSF53474">
    <property type="entry name" value="alpha/beta-Hydrolases"/>
    <property type="match status" value="1"/>
</dbReference>
<keyword evidence="3" id="KW-0858">Xylan degradation</keyword>
<comment type="subcellular location">
    <subcellularLocation>
        <location evidence="1">Secreted</location>
    </subcellularLocation>
</comment>
<proteinExistence type="predicted"/>
<dbReference type="PANTHER" id="PTHR38050">
    <property type="match status" value="1"/>
</dbReference>
<dbReference type="OrthoDB" id="424610at2759"/>
<dbReference type="Proteomes" id="UP000327013">
    <property type="component" value="Unassembled WGS sequence"/>
</dbReference>
<evidence type="ECO:0000256" key="5">
    <source>
        <dbReference type="ARBA" id="ARBA00022801"/>
    </source>
</evidence>
<evidence type="ECO:0000256" key="1">
    <source>
        <dbReference type="ARBA" id="ARBA00004613"/>
    </source>
</evidence>
<reference evidence="9 10" key="1">
    <citation type="submission" date="2019-06" db="EMBL/GenBank/DDBJ databases">
        <title>A chromosomal-level reference genome of Carpinus fangiana (Coryloideae, Betulaceae).</title>
        <authorList>
            <person name="Yang X."/>
            <person name="Wang Z."/>
            <person name="Zhang L."/>
            <person name="Hao G."/>
            <person name="Liu J."/>
            <person name="Yang Y."/>
        </authorList>
    </citation>
    <scope>NUCLEOTIDE SEQUENCE [LARGE SCALE GENOMIC DNA]</scope>
    <source>
        <strain evidence="9">Cfa_2016G</strain>
        <tissue evidence="9">Leaf</tissue>
    </source>
</reference>
<accession>A0A5N6KSJ0</accession>
<dbReference type="Gene3D" id="3.40.50.1820">
    <property type="entry name" value="alpha/beta hydrolase"/>
    <property type="match status" value="1"/>
</dbReference>
<dbReference type="InterPro" id="IPR029058">
    <property type="entry name" value="AB_hydrolase_fold"/>
</dbReference>
<comment type="caution">
    <text evidence="9">The sequence shown here is derived from an EMBL/GenBank/DDBJ whole genome shotgun (WGS) entry which is preliminary data.</text>
</comment>
<organism evidence="9 10">
    <name type="scientific">Carpinus fangiana</name>
    <dbReference type="NCBI Taxonomy" id="176857"/>
    <lineage>
        <taxon>Eukaryota</taxon>
        <taxon>Viridiplantae</taxon>
        <taxon>Streptophyta</taxon>
        <taxon>Embryophyta</taxon>
        <taxon>Tracheophyta</taxon>
        <taxon>Spermatophyta</taxon>
        <taxon>Magnoliopsida</taxon>
        <taxon>eudicotyledons</taxon>
        <taxon>Gunneridae</taxon>
        <taxon>Pentapetalae</taxon>
        <taxon>rosids</taxon>
        <taxon>fabids</taxon>
        <taxon>Fagales</taxon>
        <taxon>Betulaceae</taxon>
        <taxon>Carpinus</taxon>
    </lineage>
</organism>
<keyword evidence="7" id="KW-0624">Polysaccharide degradation</keyword>
<dbReference type="GO" id="GO:0045493">
    <property type="term" value="P:xylan catabolic process"/>
    <property type="evidence" value="ECO:0007669"/>
    <property type="project" value="UniProtKB-KW"/>
</dbReference>
<sequence length="326" mass="34095">MVAYRLNFAAAATVALAATSVSASPVKRADTSGCGISHNNGYNTNGGAGFPLESSGGQRSYTVRVPDGYDANRQYPLIVDYHGNGGSSDSQYGNSRYDQYDEGRTNFIAVYPQGLDGHWEGAGYADKGVSDLQFTTDLVQHMRENYCIDSARIYASGKSNGGGFVGTLACDPAGGDFAAFGMASAALYTDNLGDTARECKPARPSIPILESHGTADTTISYDGGEGYGGALPAIPAWLNAWGVRDGCADQAVVNTDQGNGVTVSEYSCNGVNNIVTGYKIEGLGHCWPVTGASNSDSGKDNCGNSPIDYTPIVLDFFNAWNINGAI</sequence>
<feature type="chain" id="PRO_5024303295" evidence="8">
    <location>
        <begin position="24"/>
        <end position="326"/>
    </location>
</feature>
<evidence type="ECO:0000256" key="2">
    <source>
        <dbReference type="ARBA" id="ARBA00022525"/>
    </source>
</evidence>
<dbReference type="InterPro" id="IPR043595">
    <property type="entry name" value="FaeB/C/D"/>
</dbReference>
<evidence type="ECO:0000256" key="4">
    <source>
        <dbReference type="ARBA" id="ARBA00022729"/>
    </source>
</evidence>
<keyword evidence="5" id="KW-0378">Hydrolase</keyword>
<evidence type="ECO:0000256" key="3">
    <source>
        <dbReference type="ARBA" id="ARBA00022651"/>
    </source>
</evidence>
<dbReference type="PANTHER" id="PTHR38050:SF2">
    <property type="entry name" value="FERULOYL ESTERASE C-RELATED"/>
    <property type="match status" value="1"/>
</dbReference>
<keyword evidence="4 8" id="KW-0732">Signal</keyword>
<protein>
    <submittedName>
        <fullName evidence="9">Uncharacterized protein</fullName>
    </submittedName>
</protein>
<evidence type="ECO:0000256" key="7">
    <source>
        <dbReference type="ARBA" id="ARBA00023326"/>
    </source>
</evidence>
<dbReference type="GO" id="GO:0005576">
    <property type="term" value="C:extracellular region"/>
    <property type="evidence" value="ECO:0007669"/>
    <property type="project" value="UniProtKB-SubCell"/>
</dbReference>
<dbReference type="EMBL" id="VIBQ01000012">
    <property type="protein sequence ID" value="KAB8342741.1"/>
    <property type="molecule type" value="Genomic_DNA"/>
</dbReference>
<evidence type="ECO:0000313" key="9">
    <source>
        <dbReference type="EMBL" id="KAB8342741.1"/>
    </source>
</evidence>
<keyword evidence="10" id="KW-1185">Reference proteome</keyword>
<evidence type="ECO:0000256" key="8">
    <source>
        <dbReference type="SAM" id="SignalP"/>
    </source>
</evidence>
<keyword evidence="6" id="KW-0119">Carbohydrate metabolism</keyword>